<reference evidence="3" key="1">
    <citation type="submission" date="2023-09" db="EMBL/GenBank/DDBJ databases">
        <authorList>
            <consortium name="CW5 consortium"/>
            <person name="Lu C.-W."/>
        </authorList>
    </citation>
    <scope>NUCLEOTIDE SEQUENCE</scope>
    <source>
        <strain evidence="3">KPS</strain>
    </source>
</reference>
<feature type="transmembrane region" description="Helical" evidence="2">
    <location>
        <begin position="12"/>
        <end position="31"/>
    </location>
</feature>
<protein>
    <submittedName>
        <fullName evidence="3">Uncharacterized protein</fullName>
    </submittedName>
</protein>
<dbReference type="EMBL" id="CP133659">
    <property type="protein sequence ID" value="WMW66377.1"/>
    <property type="molecule type" value="Genomic_DNA"/>
</dbReference>
<keyword evidence="2" id="KW-0472">Membrane</keyword>
<evidence type="ECO:0000313" key="3">
    <source>
        <dbReference type="EMBL" id="WMW66377.1"/>
    </source>
</evidence>
<dbReference type="Proteomes" id="UP001180616">
    <property type="component" value="Chromosome"/>
</dbReference>
<keyword evidence="4" id="KW-1185">Reference proteome</keyword>
<accession>A0ABY9R440</accession>
<proteinExistence type="predicted"/>
<name>A0ABY9R440_9BACT</name>
<keyword evidence="2" id="KW-0812">Transmembrane</keyword>
<dbReference type="RefSeq" id="WP_309542281.1">
    <property type="nucleotide sequence ID" value="NZ_CP133659.1"/>
</dbReference>
<feature type="transmembrane region" description="Helical" evidence="2">
    <location>
        <begin position="100"/>
        <end position="117"/>
    </location>
</feature>
<keyword evidence="2" id="KW-1133">Transmembrane helix</keyword>
<gene>
    <name evidence="3" type="ORF">KPS_000946</name>
</gene>
<organism evidence="3 4">
    <name type="scientific">Nitratidesulfovibrio liaohensis</name>
    <dbReference type="NCBI Taxonomy" id="2604158"/>
    <lineage>
        <taxon>Bacteria</taxon>
        <taxon>Pseudomonadati</taxon>
        <taxon>Thermodesulfobacteriota</taxon>
        <taxon>Desulfovibrionia</taxon>
        <taxon>Desulfovibrionales</taxon>
        <taxon>Desulfovibrionaceae</taxon>
        <taxon>Nitratidesulfovibrio</taxon>
    </lineage>
</organism>
<feature type="region of interest" description="Disordered" evidence="1">
    <location>
        <begin position="41"/>
        <end position="92"/>
    </location>
</feature>
<evidence type="ECO:0000256" key="2">
    <source>
        <dbReference type="SAM" id="Phobius"/>
    </source>
</evidence>
<sequence>MDTLEWMLWPARWAILAVGLLTQLAVLVWTARRGRHPDFAASASDVQAPSEATRTTLSFDAGGAAPPDTHPPPGAAHRSPCETTATPAPHIAATPRGPRLLRIATLTGGGLVAVFALLERDMLLLAGQTLVLPLFWPRFR</sequence>
<evidence type="ECO:0000313" key="4">
    <source>
        <dbReference type="Proteomes" id="UP001180616"/>
    </source>
</evidence>
<feature type="compositionally biased region" description="Low complexity" evidence="1">
    <location>
        <begin position="83"/>
        <end position="92"/>
    </location>
</feature>
<feature type="compositionally biased region" description="Polar residues" evidence="1">
    <location>
        <begin position="44"/>
        <end position="58"/>
    </location>
</feature>
<evidence type="ECO:0000256" key="1">
    <source>
        <dbReference type="SAM" id="MobiDB-lite"/>
    </source>
</evidence>